<name>A0A0E9U9T3_ANGAN</name>
<protein>
    <submittedName>
        <fullName evidence="1">Uncharacterized protein</fullName>
    </submittedName>
</protein>
<accession>A0A0E9U9T3</accession>
<reference evidence="1" key="2">
    <citation type="journal article" date="2015" name="Fish Shellfish Immunol.">
        <title>Early steps in the European eel (Anguilla anguilla)-Vibrio vulnificus interaction in the gills: Role of the RtxA13 toxin.</title>
        <authorList>
            <person name="Callol A."/>
            <person name="Pajuelo D."/>
            <person name="Ebbesson L."/>
            <person name="Teles M."/>
            <person name="MacKenzie S."/>
            <person name="Amaro C."/>
        </authorList>
    </citation>
    <scope>NUCLEOTIDE SEQUENCE</scope>
</reference>
<reference evidence="1" key="1">
    <citation type="submission" date="2014-11" db="EMBL/GenBank/DDBJ databases">
        <authorList>
            <person name="Amaro Gonzalez C."/>
        </authorList>
    </citation>
    <scope>NUCLEOTIDE SEQUENCE</scope>
</reference>
<organism evidence="1">
    <name type="scientific">Anguilla anguilla</name>
    <name type="common">European freshwater eel</name>
    <name type="synonym">Muraena anguilla</name>
    <dbReference type="NCBI Taxonomy" id="7936"/>
    <lineage>
        <taxon>Eukaryota</taxon>
        <taxon>Metazoa</taxon>
        <taxon>Chordata</taxon>
        <taxon>Craniata</taxon>
        <taxon>Vertebrata</taxon>
        <taxon>Euteleostomi</taxon>
        <taxon>Actinopterygii</taxon>
        <taxon>Neopterygii</taxon>
        <taxon>Teleostei</taxon>
        <taxon>Anguilliformes</taxon>
        <taxon>Anguillidae</taxon>
        <taxon>Anguilla</taxon>
    </lineage>
</organism>
<evidence type="ECO:0000313" key="1">
    <source>
        <dbReference type="EMBL" id="JAH62482.1"/>
    </source>
</evidence>
<dbReference type="EMBL" id="GBXM01050813">
    <property type="protein sequence ID" value="JAH57764.1"/>
    <property type="molecule type" value="Transcribed_RNA"/>
</dbReference>
<dbReference type="AlphaFoldDB" id="A0A0E9U9T3"/>
<proteinExistence type="predicted"/>
<sequence>MLLRSDHSFVHCIGYCRFLSAHSGPKHSA</sequence>
<dbReference type="EMBL" id="GBXM01046095">
    <property type="protein sequence ID" value="JAH62482.1"/>
    <property type="molecule type" value="Transcribed_RNA"/>
</dbReference>